<feature type="transmembrane region" description="Helical" evidence="6">
    <location>
        <begin position="265"/>
        <end position="284"/>
    </location>
</feature>
<evidence type="ECO:0000313" key="9">
    <source>
        <dbReference type="EMBL" id="GGC87985.1"/>
    </source>
</evidence>
<dbReference type="EMBL" id="BMFF01000001">
    <property type="protein sequence ID" value="GGC87985.1"/>
    <property type="molecule type" value="Genomic_DNA"/>
</dbReference>
<evidence type="ECO:0000256" key="3">
    <source>
        <dbReference type="ARBA" id="ARBA00022553"/>
    </source>
</evidence>
<protein>
    <recommendedName>
        <fullName evidence="2">histidine kinase</fullName>
        <ecNumber evidence="2">2.7.13.3</ecNumber>
    </recommendedName>
</protein>
<dbReference type="InterPro" id="IPR003594">
    <property type="entry name" value="HATPase_dom"/>
</dbReference>
<dbReference type="GO" id="GO:0016301">
    <property type="term" value="F:kinase activity"/>
    <property type="evidence" value="ECO:0007669"/>
    <property type="project" value="UniProtKB-KW"/>
</dbReference>
<comment type="catalytic activity">
    <reaction evidence="1">
        <text>ATP + protein L-histidine = ADP + protein N-phospho-L-histidine.</text>
        <dbReference type="EC" id="2.7.13.3"/>
    </reaction>
</comment>
<dbReference type="EC" id="2.7.13.3" evidence="2"/>
<gene>
    <name evidence="9" type="ORF">GCM10007418_04640</name>
</gene>
<dbReference type="PROSITE" id="PS50109">
    <property type="entry name" value="HIS_KIN"/>
    <property type="match status" value="1"/>
</dbReference>
<evidence type="ECO:0000256" key="6">
    <source>
        <dbReference type="SAM" id="Phobius"/>
    </source>
</evidence>
<dbReference type="PANTHER" id="PTHR45339">
    <property type="entry name" value="HYBRID SIGNAL TRANSDUCTION HISTIDINE KINASE J"/>
    <property type="match status" value="1"/>
</dbReference>
<dbReference type="Pfam" id="PF00512">
    <property type="entry name" value="HisKA"/>
    <property type="match status" value="1"/>
</dbReference>
<dbReference type="RefSeq" id="WP_188434295.1">
    <property type="nucleotide sequence ID" value="NZ_BMFF01000001.1"/>
</dbReference>
<feature type="transmembrane region" description="Helical" evidence="6">
    <location>
        <begin position="319"/>
        <end position="342"/>
    </location>
</feature>
<evidence type="ECO:0000256" key="5">
    <source>
        <dbReference type="PROSITE-ProRule" id="PRU00169"/>
    </source>
</evidence>
<keyword evidence="10" id="KW-1185">Reference proteome</keyword>
<proteinExistence type="predicted"/>
<keyword evidence="6" id="KW-0472">Membrane</keyword>
<dbReference type="SUPFAM" id="SSF47384">
    <property type="entry name" value="Homodimeric domain of signal transducing histidine kinase"/>
    <property type="match status" value="1"/>
</dbReference>
<evidence type="ECO:0000256" key="1">
    <source>
        <dbReference type="ARBA" id="ARBA00000085"/>
    </source>
</evidence>
<dbReference type="Pfam" id="PF00072">
    <property type="entry name" value="Response_reg"/>
    <property type="match status" value="1"/>
</dbReference>
<keyword evidence="9" id="KW-0418">Kinase</keyword>
<dbReference type="SUPFAM" id="SSF55874">
    <property type="entry name" value="ATPase domain of HSP90 chaperone/DNA topoisomerase II/histidine kinase"/>
    <property type="match status" value="1"/>
</dbReference>
<dbReference type="CDD" id="cd16922">
    <property type="entry name" value="HATPase_EvgS-ArcB-TorS-like"/>
    <property type="match status" value="1"/>
</dbReference>
<dbReference type="InterPro" id="IPR003661">
    <property type="entry name" value="HisK_dim/P_dom"/>
</dbReference>
<keyword evidence="6" id="KW-1133">Transmembrane helix</keyword>
<dbReference type="Gene3D" id="2.60.40.2380">
    <property type="match status" value="1"/>
</dbReference>
<evidence type="ECO:0000259" key="8">
    <source>
        <dbReference type="PROSITE" id="PS50110"/>
    </source>
</evidence>
<feature type="transmembrane region" description="Helical" evidence="6">
    <location>
        <begin position="223"/>
        <end position="244"/>
    </location>
</feature>
<evidence type="ECO:0000256" key="4">
    <source>
        <dbReference type="ARBA" id="ARBA00023012"/>
    </source>
</evidence>
<dbReference type="Pfam" id="PF02518">
    <property type="entry name" value="HATPase_c"/>
    <property type="match status" value="1"/>
</dbReference>
<dbReference type="Gene3D" id="1.10.287.130">
    <property type="match status" value="1"/>
</dbReference>
<evidence type="ECO:0000256" key="2">
    <source>
        <dbReference type="ARBA" id="ARBA00012438"/>
    </source>
</evidence>
<feature type="modified residue" description="4-aspartylphosphate" evidence="5">
    <location>
        <position position="822"/>
    </location>
</feature>
<dbReference type="InterPro" id="IPR036890">
    <property type="entry name" value="HATPase_C_sf"/>
</dbReference>
<keyword evidence="3 5" id="KW-0597">Phosphoprotein</keyword>
<dbReference type="Proteomes" id="UP000638188">
    <property type="component" value="Unassembled WGS sequence"/>
</dbReference>
<accession>A0ABQ1NYZ4</accession>
<comment type="caution">
    <text evidence="9">The sequence shown here is derived from an EMBL/GenBank/DDBJ whole genome shotgun (WGS) entry which is preliminary data.</text>
</comment>
<feature type="transmembrane region" description="Helical" evidence="6">
    <location>
        <begin position="169"/>
        <end position="187"/>
    </location>
</feature>
<organism evidence="9 10">
    <name type="scientific">Halopseudomonas salina</name>
    <dbReference type="NCBI Taxonomy" id="1323744"/>
    <lineage>
        <taxon>Bacteria</taxon>
        <taxon>Pseudomonadati</taxon>
        <taxon>Pseudomonadota</taxon>
        <taxon>Gammaproteobacteria</taxon>
        <taxon>Pseudomonadales</taxon>
        <taxon>Pseudomonadaceae</taxon>
        <taxon>Halopseudomonas</taxon>
    </lineage>
</organism>
<dbReference type="SMART" id="SM00448">
    <property type="entry name" value="REC"/>
    <property type="match status" value="1"/>
</dbReference>
<dbReference type="Pfam" id="PF07696">
    <property type="entry name" value="7TMR-DISMED2"/>
    <property type="match status" value="1"/>
</dbReference>
<evidence type="ECO:0000313" key="10">
    <source>
        <dbReference type="Proteomes" id="UP000638188"/>
    </source>
</evidence>
<dbReference type="InterPro" id="IPR005467">
    <property type="entry name" value="His_kinase_dom"/>
</dbReference>
<keyword evidence="9" id="KW-0808">Transferase</keyword>
<dbReference type="InterPro" id="IPR011623">
    <property type="entry name" value="7TMR_DISM_rcpt_extracell_dom1"/>
</dbReference>
<dbReference type="InterPro" id="IPR036097">
    <property type="entry name" value="HisK_dim/P_sf"/>
</dbReference>
<dbReference type="SUPFAM" id="SSF52172">
    <property type="entry name" value="CheY-like"/>
    <property type="match status" value="1"/>
</dbReference>
<dbReference type="SMART" id="SM00387">
    <property type="entry name" value="HATPase_c"/>
    <property type="match status" value="1"/>
</dbReference>
<dbReference type="InterPro" id="IPR004358">
    <property type="entry name" value="Sig_transdc_His_kin-like_C"/>
</dbReference>
<feature type="transmembrane region" description="Helical" evidence="6">
    <location>
        <begin position="194"/>
        <end position="211"/>
    </location>
</feature>
<keyword evidence="4" id="KW-0902">Two-component regulatory system</keyword>
<reference evidence="10" key="1">
    <citation type="journal article" date="2019" name="Int. J. Syst. Evol. Microbiol.">
        <title>The Global Catalogue of Microorganisms (GCM) 10K type strain sequencing project: providing services to taxonomists for standard genome sequencing and annotation.</title>
        <authorList>
            <consortium name="The Broad Institute Genomics Platform"/>
            <consortium name="The Broad Institute Genome Sequencing Center for Infectious Disease"/>
            <person name="Wu L."/>
            <person name="Ma J."/>
        </authorList>
    </citation>
    <scope>NUCLEOTIDE SEQUENCE [LARGE SCALE GENOMIC DNA]</scope>
    <source>
        <strain evidence="10">CGMCC 1.12482</strain>
    </source>
</reference>
<dbReference type="InterPro" id="IPR001789">
    <property type="entry name" value="Sig_transdc_resp-reg_receiver"/>
</dbReference>
<feature type="domain" description="Response regulatory" evidence="8">
    <location>
        <begin position="771"/>
        <end position="892"/>
    </location>
</feature>
<feature type="domain" description="Histidine kinase" evidence="7">
    <location>
        <begin position="398"/>
        <end position="621"/>
    </location>
</feature>
<dbReference type="PROSITE" id="PS50110">
    <property type="entry name" value="RESPONSE_REGULATORY"/>
    <property type="match status" value="1"/>
</dbReference>
<dbReference type="SMART" id="SM00388">
    <property type="entry name" value="HisKA"/>
    <property type="match status" value="1"/>
</dbReference>
<dbReference type="Pfam" id="PF07695">
    <property type="entry name" value="7TMR-DISM_7TM"/>
    <property type="match status" value="1"/>
</dbReference>
<evidence type="ECO:0000259" key="7">
    <source>
        <dbReference type="PROSITE" id="PS50109"/>
    </source>
</evidence>
<feature type="transmembrane region" description="Helical" evidence="6">
    <location>
        <begin position="290"/>
        <end position="307"/>
    </location>
</feature>
<dbReference type="PANTHER" id="PTHR45339:SF1">
    <property type="entry name" value="HYBRID SIGNAL TRANSDUCTION HISTIDINE KINASE J"/>
    <property type="match status" value="1"/>
</dbReference>
<dbReference type="InterPro" id="IPR011622">
    <property type="entry name" value="7TMR_DISM_rcpt_extracell_dom2"/>
</dbReference>
<dbReference type="Gene3D" id="3.40.50.2300">
    <property type="match status" value="1"/>
</dbReference>
<dbReference type="InterPro" id="IPR011006">
    <property type="entry name" value="CheY-like_superfamily"/>
</dbReference>
<dbReference type="PRINTS" id="PR00344">
    <property type="entry name" value="BCTRLSENSOR"/>
</dbReference>
<sequence>MVLSSITVLEDANQRINLSSHARILEDPDQRHRLADLLANPPLPWKTVSGTHINMGKNGSAWWVAVALDNRTGDDLAGVLEINYPILDRVELFHIDPLQNLEYQRSGDHLLLEQRPMQVRNPWLSLNLPPGINRIYLRVESSSTIFVPLYFATWPAAVTRLEMDSLAQGLFYGVMLGLFAYNLFLYISLRETSYLWYLVYNLNMLLFMAAFDGLLWKWLSMGIAFQSVSIYCLMYLHCIVATQFSRHFLHTAEHFHRIDRLLRTLILLVGITLISLPVIGLSLYNMLASLYVLGTSALLLATGIYVWRQGFRYGSYYTLAWGVLLCSLMLSTAGSLGFELGVSYGTDWVKLGICMELFILSLGLADRINALKEARFKADEQARQARLESRAQGRFLAKMSHEIRTPLNGVLGMVELLRDTPMSSAQQFYVRTISNSGKTLMSVINAVLDYARIESGHVRLERIEFDIEELVSDTCSLFTAQALARNLDLYCSIDPAVPRRVIGDPTRLKQILLNLVGNGLKFTHRGHVTLHVDSAEIADAKGHYRISFEVRDTGIGIGIDAQRDLFDSFTQADSTTTRRYGGSGLGLAISQELASLMGGRIKVYSAPDEGAQFSFSLALSAPGQSDGAEPPLPWANCAMLVGCDQAALDCYSALLLRSGLMVQVRSASMPVTAPPDDCLLVIATAGMNETELERFALMVAERRPPSLVLRSVSTMTEGKTTFGVQVVTCNAPVTPTDLRAALQGLAQRPEFASEPDAHQLIEYPRSPAEIRVLVAEDNPVNQMVVRGLLERYGCKVVLAADGAEAVALYQAEPDHYQLILMDGEMPRVDGFEATRRIRDFESRHDLPAVIIVALTAHALDIHREAGASAGMNHYLAKPVEAKALYAVIDSQLNRDKDL</sequence>
<dbReference type="Gene3D" id="3.30.565.10">
    <property type="entry name" value="Histidine kinase-like ATPase, C-terminal domain"/>
    <property type="match status" value="1"/>
</dbReference>
<dbReference type="CDD" id="cd00082">
    <property type="entry name" value="HisKA"/>
    <property type="match status" value="1"/>
</dbReference>
<keyword evidence="6" id="KW-0812">Transmembrane</keyword>
<name>A0ABQ1NYZ4_9GAMM</name>
<dbReference type="CDD" id="cd17546">
    <property type="entry name" value="REC_hyHK_CKI1_RcsC-like"/>
    <property type="match status" value="1"/>
</dbReference>